<protein>
    <submittedName>
        <fullName evidence="3">Large cysteine-rich periplasmic protein OmcB</fullName>
    </submittedName>
</protein>
<gene>
    <name evidence="3" type="primary">omcB_2</name>
    <name evidence="3" type="ORF">Pla110_32360</name>
</gene>
<dbReference type="InterPro" id="IPR013783">
    <property type="entry name" value="Ig-like_fold"/>
</dbReference>
<feature type="region of interest" description="Disordered" evidence="1">
    <location>
        <begin position="206"/>
        <end position="245"/>
    </location>
</feature>
<evidence type="ECO:0000256" key="1">
    <source>
        <dbReference type="SAM" id="MobiDB-lite"/>
    </source>
</evidence>
<feature type="domain" description="DUF11" evidence="2">
    <location>
        <begin position="519"/>
        <end position="598"/>
    </location>
</feature>
<dbReference type="EMBL" id="CP036281">
    <property type="protein sequence ID" value="QDU81494.1"/>
    <property type="molecule type" value="Genomic_DNA"/>
</dbReference>
<organism evidence="3 4">
    <name type="scientific">Polystyrenella longa</name>
    <dbReference type="NCBI Taxonomy" id="2528007"/>
    <lineage>
        <taxon>Bacteria</taxon>
        <taxon>Pseudomonadati</taxon>
        <taxon>Planctomycetota</taxon>
        <taxon>Planctomycetia</taxon>
        <taxon>Planctomycetales</taxon>
        <taxon>Planctomycetaceae</taxon>
        <taxon>Polystyrenella</taxon>
    </lineage>
</organism>
<dbReference type="PANTHER" id="PTHR34819:SF3">
    <property type="entry name" value="CELL SURFACE PROTEIN"/>
    <property type="match status" value="1"/>
</dbReference>
<evidence type="ECO:0000313" key="4">
    <source>
        <dbReference type="Proteomes" id="UP000317178"/>
    </source>
</evidence>
<proteinExistence type="predicted"/>
<feature type="domain" description="DUF11" evidence="2">
    <location>
        <begin position="631"/>
        <end position="715"/>
    </location>
</feature>
<evidence type="ECO:0000313" key="3">
    <source>
        <dbReference type="EMBL" id="QDU81494.1"/>
    </source>
</evidence>
<dbReference type="InterPro" id="IPR047589">
    <property type="entry name" value="DUF11_rpt"/>
</dbReference>
<dbReference type="Gene3D" id="2.60.40.1170">
    <property type="entry name" value="Mu homology domain, subdomain B"/>
    <property type="match status" value="2"/>
</dbReference>
<feature type="domain" description="DUF11" evidence="2">
    <location>
        <begin position="408"/>
        <end position="495"/>
    </location>
</feature>
<feature type="region of interest" description="Disordered" evidence="1">
    <location>
        <begin position="29"/>
        <end position="119"/>
    </location>
</feature>
<dbReference type="KEGG" id="plon:Pla110_32360"/>
<dbReference type="Proteomes" id="UP000317178">
    <property type="component" value="Chromosome"/>
</dbReference>
<accession>A0A518CQM0</accession>
<name>A0A518CQM0_9PLAN</name>
<dbReference type="AlphaFoldDB" id="A0A518CQM0"/>
<dbReference type="NCBIfam" id="TIGR01451">
    <property type="entry name" value="B_ant_repeat"/>
    <property type="match status" value="2"/>
</dbReference>
<sequence length="850" mass="90881">MQNTIWKLTTLAAIVGCCFLTVLVLKEQKDSLSPESSGETDQTSEVSFMEPPAQELNGLASNEIELISAEGSPAEPAEIPAWNDTPANTNTAFAGNSEPNWGTEEQNPFQGKQTNALNGAPPQFVNRAPQGTPAQLQPKQIDEPAAFPAFGAQAEPTLAQEEPAAFQTAPTFGSELTNEPVPNPEPQEFAFEDSAEPVFGNQFAESPEPAFESVNPQPLDKTAPALPAMEPETGTNGGNGPMMVAPEEEAFGGIESEPTPLKSVPAEPQFAMEPVPALETSQQPGQVIKSRQEPVAFDLQDQETDPFDLELPAEEPEIVENEATSTAPASNEPTPLPVFEMNLNGEVEPELVDNAPQMLESTMEATPLAESTNDELIIENEFHGVGVVTDNIPQGKQSPEVTLEKFAPETVILGEPMIYQIVVKNVGGSLARNVVVEDRIPKGSKLTGTKPQAELDPESKKLIWDLGDLPAGEEVTIAVRIEPTAEGEIGSVSTVNFVAEIGATTKVTAPKVEFDFVGPDSAEIGQSVLFKYMVKNTGSADAEQVIIRNMIPESLSHPAGNDLEYEIGTLKSGEEKEVKLMVMAVQLGDWENVAVLKAAGNIEIKDSVKLNIGGNRLSLSRKGPKARYLHKSANYETTVTNDSQTIAHNVTVSEAIPPGMKFVAAGQGGQFDPTDRVINWIIPELPGESSQTLSIQLEAIAEGDQQSTVTVSETHGKPTSLASTTQVKGYSTVSLSVQPLDQNAGIAVGETVVMKVHAESKGTSPSTAVKLKMTIPPEMEVINVKGPAKFHDNGNEIEFDEISSLPLSKSAEFELKLRAKSPGDVRFKVSANSSEMKSAVSQEEVILILD</sequence>
<dbReference type="Gene3D" id="2.60.40.10">
    <property type="entry name" value="Immunoglobulins"/>
    <property type="match status" value="1"/>
</dbReference>
<feature type="compositionally biased region" description="Polar residues" evidence="1">
    <location>
        <begin position="85"/>
        <end position="117"/>
    </location>
</feature>
<dbReference type="Pfam" id="PF01345">
    <property type="entry name" value="DUF11"/>
    <property type="match status" value="3"/>
</dbReference>
<keyword evidence="4" id="KW-1185">Reference proteome</keyword>
<dbReference type="InterPro" id="IPR001434">
    <property type="entry name" value="OmcB-like_DUF11"/>
</dbReference>
<evidence type="ECO:0000259" key="2">
    <source>
        <dbReference type="Pfam" id="PF01345"/>
    </source>
</evidence>
<feature type="compositionally biased region" description="Polar residues" evidence="1">
    <location>
        <begin position="33"/>
        <end position="46"/>
    </location>
</feature>
<dbReference type="RefSeq" id="WP_144996879.1">
    <property type="nucleotide sequence ID" value="NZ_CP036281.1"/>
</dbReference>
<dbReference type="OrthoDB" id="282600at2"/>
<dbReference type="PANTHER" id="PTHR34819">
    <property type="entry name" value="LARGE CYSTEINE-RICH PERIPLASMIC PROTEIN OMCB"/>
    <property type="match status" value="1"/>
</dbReference>
<reference evidence="3 4" key="1">
    <citation type="submission" date="2019-02" db="EMBL/GenBank/DDBJ databases">
        <title>Deep-cultivation of Planctomycetes and their phenomic and genomic characterization uncovers novel biology.</title>
        <authorList>
            <person name="Wiegand S."/>
            <person name="Jogler M."/>
            <person name="Boedeker C."/>
            <person name="Pinto D."/>
            <person name="Vollmers J."/>
            <person name="Rivas-Marin E."/>
            <person name="Kohn T."/>
            <person name="Peeters S.H."/>
            <person name="Heuer A."/>
            <person name="Rast P."/>
            <person name="Oberbeckmann S."/>
            <person name="Bunk B."/>
            <person name="Jeske O."/>
            <person name="Meyerdierks A."/>
            <person name="Storesund J.E."/>
            <person name="Kallscheuer N."/>
            <person name="Luecker S."/>
            <person name="Lage O.M."/>
            <person name="Pohl T."/>
            <person name="Merkel B.J."/>
            <person name="Hornburger P."/>
            <person name="Mueller R.-W."/>
            <person name="Bruemmer F."/>
            <person name="Labrenz M."/>
            <person name="Spormann A.M."/>
            <person name="Op den Camp H."/>
            <person name="Overmann J."/>
            <person name="Amann R."/>
            <person name="Jetten M.S.M."/>
            <person name="Mascher T."/>
            <person name="Medema M.H."/>
            <person name="Devos D.P."/>
            <person name="Kaster A.-K."/>
            <person name="Ovreas L."/>
            <person name="Rohde M."/>
            <person name="Galperin M.Y."/>
            <person name="Jogler C."/>
        </authorList>
    </citation>
    <scope>NUCLEOTIDE SEQUENCE [LARGE SCALE GENOMIC DNA]</scope>
    <source>
        <strain evidence="3 4">Pla110</strain>
    </source>
</reference>
<dbReference type="InterPro" id="IPR051172">
    <property type="entry name" value="Chlamydia_OmcB"/>
</dbReference>